<sequence>MKRGRAAGDAEGEPAGSEGPGADPVAEGSLTDPAAEGGAAGPPAEQAASTAHSRAVPAPIRYEKILTVLTLQPPGLHPR</sequence>
<dbReference type="AlphaFoldDB" id="A0A8J3WM90"/>
<keyword evidence="3" id="KW-1185">Reference proteome</keyword>
<dbReference type="Proteomes" id="UP000619788">
    <property type="component" value="Unassembled WGS sequence"/>
</dbReference>
<name>A0A8J3WM90_9ACTN</name>
<accession>A0A8J3WM90</accession>
<protein>
    <submittedName>
        <fullName evidence="2">Uncharacterized protein</fullName>
    </submittedName>
</protein>
<gene>
    <name evidence="2" type="ORF">Psi01_32560</name>
</gene>
<proteinExistence type="predicted"/>
<reference evidence="2 3" key="1">
    <citation type="submission" date="2021-01" db="EMBL/GenBank/DDBJ databases">
        <title>Whole genome shotgun sequence of Planobispora siamensis NBRC 107568.</title>
        <authorList>
            <person name="Komaki H."/>
            <person name="Tamura T."/>
        </authorList>
    </citation>
    <scope>NUCLEOTIDE SEQUENCE [LARGE SCALE GENOMIC DNA]</scope>
    <source>
        <strain evidence="2 3">NBRC 107568</strain>
    </source>
</reference>
<feature type="compositionally biased region" description="Low complexity" evidence="1">
    <location>
        <begin position="33"/>
        <end position="48"/>
    </location>
</feature>
<feature type="region of interest" description="Disordered" evidence="1">
    <location>
        <begin position="1"/>
        <end position="57"/>
    </location>
</feature>
<feature type="compositionally biased region" description="Low complexity" evidence="1">
    <location>
        <begin position="7"/>
        <end position="24"/>
    </location>
</feature>
<dbReference type="EMBL" id="BOOJ01000028">
    <property type="protein sequence ID" value="GIH92626.1"/>
    <property type="molecule type" value="Genomic_DNA"/>
</dbReference>
<evidence type="ECO:0000313" key="3">
    <source>
        <dbReference type="Proteomes" id="UP000619788"/>
    </source>
</evidence>
<comment type="caution">
    <text evidence="2">The sequence shown here is derived from an EMBL/GenBank/DDBJ whole genome shotgun (WGS) entry which is preliminary data.</text>
</comment>
<organism evidence="2 3">
    <name type="scientific">Planobispora siamensis</name>
    <dbReference type="NCBI Taxonomy" id="936338"/>
    <lineage>
        <taxon>Bacteria</taxon>
        <taxon>Bacillati</taxon>
        <taxon>Actinomycetota</taxon>
        <taxon>Actinomycetes</taxon>
        <taxon>Streptosporangiales</taxon>
        <taxon>Streptosporangiaceae</taxon>
        <taxon>Planobispora</taxon>
    </lineage>
</organism>
<evidence type="ECO:0000313" key="2">
    <source>
        <dbReference type="EMBL" id="GIH92626.1"/>
    </source>
</evidence>
<evidence type="ECO:0000256" key="1">
    <source>
        <dbReference type="SAM" id="MobiDB-lite"/>
    </source>
</evidence>